<proteinExistence type="predicted"/>
<accession>A0AAN8PAK2</accession>
<feature type="signal peptide" evidence="1">
    <location>
        <begin position="1"/>
        <end position="17"/>
    </location>
</feature>
<feature type="chain" id="PRO_5042972900" evidence="1">
    <location>
        <begin position="18"/>
        <end position="289"/>
    </location>
</feature>
<keyword evidence="3" id="KW-1185">Reference proteome</keyword>
<sequence>MVLHVAFFRTPSCAVLALHTTISNNGCLSTPLPTELVLRVYEAECQTFTDVVNLSPCCVRLRLIWNENKDAVAFPVALKVIPAFGDALITIRVTAAAKSNLVNYILNKEKPKDSALIPSNFSCNIRKPKFSEIISVLSLFTLIECALHLAQHGDPNHLRRLGRKIEDQTWRHAFPYAILPSEKSLSHAYKYRVFSSMYRVFLAGAVLSWAHIYPIIKKDSPLRERFLPDSTRPRFNIDINPTPGTPHLLPNLELSRPEILYLKGFLPFQIYGLAKTRALLPYSFSDFYY</sequence>
<evidence type="ECO:0000256" key="1">
    <source>
        <dbReference type="SAM" id="SignalP"/>
    </source>
</evidence>
<name>A0AAN8PAK2_9PEZI</name>
<dbReference type="Proteomes" id="UP001307849">
    <property type="component" value="Unassembled WGS sequence"/>
</dbReference>
<evidence type="ECO:0000313" key="3">
    <source>
        <dbReference type="Proteomes" id="UP001307849"/>
    </source>
</evidence>
<dbReference type="AlphaFoldDB" id="A0AAN8PAK2"/>
<organism evidence="2 3">
    <name type="scientific">Arthrobotrys conoides</name>
    <dbReference type="NCBI Taxonomy" id="74498"/>
    <lineage>
        <taxon>Eukaryota</taxon>
        <taxon>Fungi</taxon>
        <taxon>Dikarya</taxon>
        <taxon>Ascomycota</taxon>
        <taxon>Pezizomycotina</taxon>
        <taxon>Orbiliomycetes</taxon>
        <taxon>Orbiliales</taxon>
        <taxon>Orbiliaceae</taxon>
        <taxon>Arthrobotrys</taxon>
    </lineage>
</organism>
<comment type="caution">
    <text evidence="2">The sequence shown here is derived from an EMBL/GenBank/DDBJ whole genome shotgun (WGS) entry which is preliminary data.</text>
</comment>
<reference evidence="2 3" key="1">
    <citation type="submission" date="2019-10" db="EMBL/GenBank/DDBJ databases">
        <authorList>
            <person name="Palmer J.M."/>
        </authorList>
    </citation>
    <scope>NUCLEOTIDE SEQUENCE [LARGE SCALE GENOMIC DNA]</scope>
    <source>
        <strain evidence="2 3">TWF506</strain>
    </source>
</reference>
<dbReference type="EMBL" id="JAVHJM010000009">
    <property type="protein sequence ID" value="KAK6506293.1"/>
    <property type="molecule type" value="Genomic_DNA"/>
</dbReference>
<evidence type="ECO:0000313" key="2">
    <source>
        <dbReference type="EMBL" id="KAK6506293.1"/>
    </source>
</evidence>
<keyword evidence="1" id="KW-0732">Signal</keyword>
<gene>
    <name evidence="2" type="ORF">TWF506_011211</name>
</gene>
<protein>
    <submittedName>
        <fullName evidence="2">Uncharacterized protein</fullName>
    </submittedName>
</protein>